<dbReference type="PANTHER" id="PTHR43055:SF1">
    <property type="entry name" value="FORMATE-DEPENDENT PHOSPHORIBOSYLGLYCINAMIDE FORMYLTRANSFERASE"/>
    <property type="match status" value="1"/>
</dbReference>
<dbReference type="SUPFAM" id="SSF52440">
    <property type="entry name" value="PreATP-grasp domain"/>
    <property type="match status" value="1"/>
</dbReference>
<dbReference type="Proteomes" id="UP000008394">
    <property type="component" value="Chromosome"/>
</dbReference>
<feature type="domain" description="ATP-grasp" evidence="8">
    <location>
        <begin position="123"/>
        <end position="324"/>
    </location>
</feature>
<dbReference type="SUPFAM" id="SSF56059">
    <property type="entry name" value="Glutathione synthetase ATP-binding domain-like"/>
    <property type="match status" value="1"/>
</dbReference>
<evidence type="ECO:0000256" key="4">
    <source>
        <dbReference type="ARBA" id="ARBA00022755"/>
    </source>
</evidence>
<dbReference type="Gene3D" id="3.30.1490.20">
    <property type="entry name" value="ATP-grasp fold, A domain"/>
    <property type="match status" value="1"/>
</dbReference>
<dbReference type="Gene3D" id="3.40.50.20">
    <property type="match status" value="1"/>
</dbReference>
<evidence type="ECO:0000256" key="3">
    <source>
        <dbReference type="ARBA" id="ARBA00022741"/>
    </source>
</evidence>
<dbReference type="GO" id="GO:0004644">
    <property type="term" value="F:phosphoribosylglycinamide formyltransferase activity"/>
    <property type="evidence" value="ECO:0007669"/>
    <property type="project" value="InterPro"/>
</dbReference>
<comment type="similarity">
    <text evidence="7">Belongs to the PurK/PurT family.</text>
</comment>
<dbReference type="AlphaFoldDB" id="A0A806FUR4"/>
<dbReference type="SUPFAM" id="SSF51246">
    <property type="entry name" value="Rudiment single hybrid motif"/>
    <property type="match status" value="1"/>
</dbReference>
<evidence type="ECO:0000313" key="9">
    <source>
        <dbReference type="EMBL" id="AEK30072.1"/>
    </source>
</evidence>
<keyword evidence="2 7" id="KW-0479">Metal-binding</keyword>
<dbReference type="NCBIfam" id="NF006766">
    <property type="entry name" value="PRK09288.1"/>
    <property type="match status" value="1"/>
</dbReference>
<dbReference type="GO" id="GO:0000287">
    <property type="term" value="F:magnesium ion binding"/>
    <property type="evidence" value="ECO:0007669"/>
    <property type="project" value="InterPro"/>
</dbReference>
<comment type="subunit">
    <text evidence="7">Homodimer.</text>
</comment>
<feature type="binding site" evidence="7">
    <location>
        <position position="282"/>
    </location>
    <ligand>
        <name>Mg(2+)</name>
        <dbReference type="ChEBI" id="CHEBI:18420"/>
    </ligand>
</feature>
<feature type="binding site" evidence="7">
    <location>
        <position position="302"/>
    </location>
    <ligand>
        <name>N(1)-(5-phospho-beta-D-ribosyl)glycinamide</name>
        <dbReference type="ChEBI" id="CHEBI:143788"/>
    </ligand>
</feature>
<proteinExistence type="inferred from homology"/>
<feature type="binding site" evidence="7">
    <location>
        <position position="377"/>
    </location>
    <ligand>
        <name>N(1)-(5-phospho-beta-D-ribosyl)glycinamide</name>
        <dbReference type="ChEBI" id="CHEBI:143788"/>
    </ligand>
</feature>
<dbReference type="InterPro" id="IPR013815">
    <property type="entry name" value="ATP_grasp_subdomain_1"/>
</dbReference>
<comment type="catalytic activity">
    <reaction evidence="7">
        <text>N(1)-(5-phospho-beta-D-ribosyl)glycinamide + formate + ATP = N(2)-formyl-N(1)-(5-phospho-beta-D-ribosyl)glycinamide + ADP + phosphate + H(+)</text>
        <dbReference type="Rhea" id="RHEA:24829"/>
        <dbReference type="ChEBI" id="CHEBI:15378"/>
        <dbReference type="ChEBI" id="CHEBI:15740"/>
        <dbReference type="ChEBI" id="CHEBI:30616"/>
        <dbReference type="ChEBI" id="CHEBI:43474"/>
        <dbReference type="ChEBI" id="CHEBI:143788"/>
        <dbReference type="ChEBI" id="CHEBI:147286"/>
        <dbReference type="ChEBI" id="CHEBI:456216"/>
        <dbReference type="EC" id="6.3.1.21"/>
    </reaction>
</comment>
<evidence type="ECO:0000256" key="1">
    <source>
        <dbReference type="ARBA" id="ARBA00022598"/>
    </source>
</evidence>
<dbReference type="PANTHER" id="PTHR43055">
    <property type="entry name" value="FORMATE-DEPENDENT PHOSPHORIBOSYLGLYCINAMIDE FORMYLTRANSFERASE"/>
    <property type="match status" value="1"/>
</dbReference>
<dbReference type="GO" id="GO:0043815">
    <property type="term" value="F:phosphoribosylglycinamide formyltransferase 2 activity"/>
    <property type="evidence" value="ECO:0007669"/>
    <property type="project" value="UniProtKB-UniRule"/>
</dbReference>
<organism evidence="9 10">
    <name type="scientific">Bifidobacterium animalis subsp. lactis CNCM I-2494</name>
    <dbReference type="NCBI Taxonomy" id="1042403"/>
    <lineage>
        <taxon>Bacteria</taxon>
        <taxon>Bacillati</taxon>
        <taxon>Actinomycetota</taxon>
        <taxon>Actinomycetes</taxon>
        <taxon>Bifidobacteriales</taxon>
        <taxon>Bifidobacteriaceae</taxon>
        <taxon>Bifidobacterium</taxon>
    </lineage>
</organism>
<dbReference type="InterPro" id="IPR054350">
    <property type="entry name" value="PurT/PurK_preATP-grasp"/>
</dbReference>
<feature type="binding site" evidence="7">
    <location>
        <position position="295"/>
    </location>
    <ligand>
        <name>Mg(2+)</name>
        <dbReference type="ChEBI" id="CHEBI:18420"/>
    </ligand>
</feature>
<dbReference type="GO" id="GO:0006189">
    <property type="term" value="P:'de novo' IMP biosynthetic process"/>
    <property type="evidence" value="ECO:0007669"/>
    <property type="project" value="UniProtKB-UniRule"/>
</dbReference>
<evidence type="ECO:0000256" key="7">
    <source>
        <dbReference type="HAMAP-Rule" id="MF_01643"/>
    </source>
</evidence>
<evidence type="ECO:0000313" key="10">
    <source>
        <dbReference type="Proteomes" id="UP000008394"/>
    </source>
</evidence>
<feature type="binding site" evidence="7">
    <location>
        <begin position="384"/>
        <end position="385"/>
    </location>
    <ligand>
        <name>N(1)-(5-phospho-beta-D-ribosyl)glycinamide</name>
        <dbReference type="ChEBI" id="CHEBI:143788"/>
    </ligand>
</feature>
<keyword evidence="6 7" id="KW-0460">Magnesium</keyword>
<keyword evidence="4 7" id="KW-0658">Purine biosynthesis</keyword>
<dbReference type="InterPro" id="IPR016185">
    <property type="entry name" value="PreATP-grasp_dom_sf"/>
</dbReference>
<evidence type="ECO:0000259" key="8">
    <source>
        <dbReference type="PROSITE" id="PS50975"/>
    </source>
</evidence>
<dbReference type="UniPathway" id="UPA00074">
    <property type="reaction ID" value="UER00127"/>
</dbReference>
<dbReference type="KEGG" id="bnm:BALAC2494_00520"/>
<evidence type="ECO:0000256" key="5">
    <source>
        <dbReference type="ARBA" id="ARBA00022840"/>
    </source>
</evidence>
<dbReference type="EMBL" id="CP002915">
    <property type="protein sequence ID" value="AEK30072.1"/>
    <property type="molecule type" value="Genomic_DNA"/>
</dbReference>
<feature type="binding site" evidence="7">
    <location>
        <position position="211"/>
    </location>
    <ligand>
        <name>ATP</name>
        <dbReference type="ChEBI" id="CHEBI:30616"/>
    </ligand>
</feature>
<name>A0A806FUR4_BIFAN</name>
<feature type="binding site" evidence="7">
    <location>
        <begin position="164"/>
        <end position="169"/>
    </location>
    <ligand>
        <name>ATP</name>
        <dbReference type="ChEBI" id="CHEBI:30616"/>
    </ligand>
</feature>
<dbReference type="GO" id="GO:0005524">
    <property type="term" value="F:ATP binding"/>
    <property type="evidence" value="ECO:0007669"/>
    <property type="project" value="UniProtKB-UniRule"/>
</dbReference>
<feature type="binding site" evidence="7">
    <location>
        <position position="86"/>
    </location>
    <ligand>
        <name>N(1)-(5-phospho-beta-D-ribosyl)glycinamide</name>
        <dbReference type="ChEBI" id="CHEBI:143788"/>
    </ligand>
</feature>
<keyword evidence="5 7" id="KW-0067">ATP-binding</keyword>
<dbReference type="Pfam" id="PF21244">
    <property type="entry name" value="PurT_C"/>
    <property type="match status" value="1"/>
</dbReference>
<dbReference type="InterPro" id="IPR011761">
    <property type="entry name" value="ATP-grasp"/>
</dbReference>
<dbReference type="InterPro" id="IPR005862">
    <property type="entry name" value="PurT"/>
</dbReference>
<gene>
    <name evidence="7" type="primary">purT</name>
    <name evidence="9" type="ORF">BALAC2494_00520</name>
</gene>
<dbReference type="RefSeq" id="WP_012619943.1">
    <property type="nucleotide sequence ID" value="NC_017215.1"/>
</dbReference>
<comment type="function">
    <text evidence="7">Involved in the de novo purine biosynthesis. Catalyzes the transfer of formate to 5-phospho-ribosyl-glycinamide (GAR), producing 5-phospho-ribosyl-N-formylglycinamide (FGAR). Formate is provided by PurU via hydrolysis of 10-formyl-tetrahydrofolate.</text>
</comment>
<dbReference type="InterPro" id="IPR011054">
    <property type="entry name" value="Rudment_hybrid_motif"/>
</dbReference>
<dbReference type="Pfam" id="PF22660">
    <property type="entry name" value="RS_preATP-grasp-like"/>
    <property type="match status" value="1"/>
</dbReference>
<feature type="binding site" evidence="7">
    <location>
        <begin position="203"/>
        <end position="206"/>
    </location>
    <ligand>
        <name>ATP</name>
        <dbReference type="ChEBI" id="CHEBI:30616"/>
    </ligand>
</feature>
<evidence type="ECO:0000256" key="2">
    <source>
        <dbReference type="ARBA" id="ARBA00022723"/>
    </source>
</evidence>
<dbReference type="InterPro" id="IPR003135">
    <property type="entry name" value="ATP-grasp_carboxylate-amine"/>
</dbReference>
<comment type="pathway">
    <text evidence="7">Purine metabolism; IMP biosynthesis via de novo pathway; N(2)-formyl-N(1)-(5-phospho-D-ribosyl)glycinamide from N(1)-(5-phospho-D-ribosyl)glycinamide (formate route): step 1/1.</text>
</comment>
<dbReference type="Gene3D" id="3.30.470.20">
    <property type="entry name" value="ATP-grasp fold, B domain"/>
    <property type="match status" value="1"/>
</dbReference>
<dbReference type="EC" id="6.3.1.21" evidence="7"/>
<feature type="binding site" evidence="7">
    <location>
        <begin position="26"/>
        <end position="27"/>
    </location>
    <ligand>
        <name>N(1)-(5-phospho-beta-D-ribosyl)glycinamide</name>
        <dbReference type="ChEBI" id="CHEBI:143788"/>
    </ligand>
</feature>
<accession>A0A806FUR4</accession>
<keyword evidence="9" id="KW-0808">Transferase</keyword>
<feature type="binding site" evidence="7">
    <location>
        <position position="159"/>
    </location>
    <ligand>
        <name>ATP</name>
        <dbReference type="ChEBI" id="CHEBI:30616"/>
    </ligand>
</feature>
<evidence type="ECO:0000256" key="6">
    <source>
        <dbReference type="ARBA" id="ARBA00022842"/>
    </source>
</evidence>
<reference evidence="9 10" key="1">
    <citation type="journal article" date="2011" name="J. Bacteriol.">
        <title>Genome Sequence of the Probiotic Strain Bifidobacterium animalis subsp. lactis CNCM I-2494.</title>
        <authorList>
            <person name="Chervaux C."/>
            <person name="Grimaldi C."/>
            <person name="Bolotin A."/>
            <person name="Quinquis B."/>
            <person name="Legrain-Raspaud S."/>
            <person name="van Hylckama Vlieg J.E."/>
            <person name="Denariaz G."/>
            <person name="Smokvina T."/>
        </authorList>
    </citation>
    <scope>NUCLEOTIDE SEQUENCE [LARGE SCALE GENOMIC DNA]</scope>
    <source>
        <strain evidence="9 10">CNCM I-2494</strain>
    </source>
</reference>
<dbReference type="GeneID" id="29696244"/>
<dbReference type="GO" id="GO:0005829">
    <property type="term" value="C:cytosol"/>
    <property type="evidence" value="ECO:0007669"/>
    <property type="project" value="TreeGrafter"/>
</dbReference>
<sequence>MTTDSMILGTPFGEHPTRILMLGSGELGKEVTISLMRLGAWVCAADSYNGAPAAQVAHEARVLDMANADALRNVIGDVKPDIVIPEIEAIATDVLFEAEQAGIRVVPSAAIASICMDRERLRQLAADELGLPTTKFEFAGSLQELKEAATRIGFPCVVKPVMSSSGHGQSVVRSADKIEDAWNEAQTGRRAHGEGDVSRVIIEQLVDLDYELTMLTVSSSAGIVVCEPIGQRQESGDYRDSWQPAAVEPDHRQEVKRIATQAVQGLIAHAGTDTAWGVFGVELFVLKDGTVLFNEVSPRPHDTGMVTMISQYLSEFDLHARAVLGIPVSKAHIGLDLPKYYGAASHAIVVEGNGEVEFSNLQTALATPGTDLRIFSKPRVEGHRRMGVTLAIGSDIDEARIKANECAQNLRIVVNPAK</sequence>
<keyword evidence="1 7" id="KW-0436">Ligase</keyword>
<feature type="binding site" evidence="7">
    <location>
        <position position="118"/>
    </location>
    <ligand>
        <name>ATP</name>
        <dbReference type="ChEBI" id="CHEBI:30616"/>
    </ligand>
</feature>
<protein>
    <recommendedName>
        <fullName evidence="7">Formate-dependent phosphoribosylglycinamide formyltransferase</fullName>
        <ecNumber evidence="7">6.3.1.21</ecNumber>
    </recommendedName>
    <alternativeName>
        <fullName evidence="7">5'-phosphoribosylglycinamide transformylase 2</fullName>
    </alternativeName>
    <alternativeName>
        <fullName evidence="7">Formate-dependent GAR transformylase</fullName>
    </alternativeName>
    <alternativeName>
        <fullName evidence="7">GAR transformylase 2</fullName>
        <shortName evidence="7">GART 2</shortName>
    </alternativeName>
    <alternativeName>
        <fullName evidence="7">Non-folate glycinamide ribonucleotide transformylase</fullName>
    </alternativeName>
    <alternativeName>
        <fullName evidence="7">Phosphoribosylglycinamide formyltransferase 2</fullName>
    </alternativeName>
</protein>
<keyword evidence="3 7" id="KW-0547">Nucleotide-binding</keyword>
<dbReference type="InterPro" id="IPR048740">
    <property type="entry name" value="PurT_C"/>
</dbReference>
<dbReference type="Pfam" id="PF02222">
    <property type="entry name" value="ATP-grasp"/>
    <property type="match status" value="1"/>
</dbReference>
<dbReference type="PROSITE" id="PS50975">
    <property type="entry name" value="ATP_GRASP"/>
    <property type="match status" value="1"/>
</dbReference>
<dbReference type="HAMAP" id="MF_01643">
    <property type="entry name" value="PurT"/>
    <property type="match status" value="1"/>
</dbReference>